<keyword evidence="2 4" id="KW-0067">ATP-binding</keyword>
<dbReference type="PANTHER" id="PTHR43158:SF2">
    <property type="entry name" value="SKFA PEPTIDE EXPORT ATP-BINDING PROTEIN SKFE"/>
    <property type="match status" value="1"/>
</dbReference>
<evidence type="ECO:0000256" key="2">
    <source>
        <dbReference type="ARBA" id="ARBA00022840"/>
    </source>
</evidence>
<keyword evidence="1" id="KW-0547">Nucleotide-binding</keyword>
<dbReference type="InterPro" id="IPR027417">
    <property type="entry name" value="P-loop_NTPase"/>
</dbReference>
<dbReference type="Gene3D" id="3.40.50.300">
    <property type="entry name" value="P-loop containing nucleotide triphosphate hydrolases"/>
    <property type="match status" value="2"/>
</dbReference>
<dbReference type="SMART" id="SM00382">
    <property type="entry name" value="AAA"/>
    <property type="match status" value="2"/>
</dbReference>
<dbReference type="Proteomes" id="UP000293296">
    <property type="component" value="Chromosome"/>
</dbReference>
<dbReference type="KEGG" id="dcb:C3Y92_12455"/>
<dbReference type="PROSITE" id="PS50893">
    <property type="entry name" value="ABC_TRANSPORTER_2"/>
    <property type="match status" value="2"/>
</dbReference>
<evidence type="ECO:0000313" key="4">
    <source>
        <dbReference type="EMBL" id="QAZ67991.1"/>
    </source>
</evidence>
<dbReference type="Pfam" id="PF00005">
    <property type="entry name" value="ABC_tran"/>
    <property type="match status" value="2"/>
</dbReference>
<dbReference type="InterPro" id="IPR003593">
    <property type="entry name" value="AAA+_ATPase"/>
</dbReference>
<dbReference type="EMBL" id="CP026538">
    <property type="protein sequence ID" value="QAZ67991.1"/>
    <property type="molecule type" value="Genomic_DNA"/>
</dbReference>
<dbReference type="AlphaFoldDB" id="A0A4P6HLH2"/>
<feature type="domain" description="ABC transporter" evidence="3">
    <location>
        <begin position="3"/>
        <end position="247"/>
    </location>
</feature>
<sequence>MRIELQNASVTLARAKALSDVSLTLAAGETLLVLGANGSGKSTLLRLLRGDIWPDDDGQGRRVYVSGPGPGRASPIGVRHRFAVISPELQRTVKRLWGHLDAATVILSGPRDAMYVQAAPTPAERAALEEALTRLGIEHLRDAPVGALSNGQLRAVLLARGLACRPKVLFLDEFLDGLDAAAARTASQVMAAAAASGAAIVLTSHTGAGLPPGPARGLVLAGGRVVHEGSANSAREHYARTIAGCLETVLPAHSPECALADEADAYEASGLPLVVVEKASVFLDRREILRAVNLTVTPGGHLALVGANGSGKSTLLKLMAGEHHPALGGRVSRPGLAAPEGLTDLRDIRRRIGLASFELEADYDKEISALEVVLSGAQASIGLYMEPTNRELRAAQRWMAFFGVEQLAERKLGALSAGQTRRLFLARAMAAEPRLLLLDEPFSGLDATSRRAAMEAVSAAARAGVTVVCAVHRPEDVIPEIRAVARIKNGRVSLAGPDAAFP</sequence>
<gene>
    <name evidence="4" type="ORF">C3Y92_12455</name>
</gene>
<feature type="domain" description="ABC transporter" evidence="3">
    <location>
        <begin position="271"/>
        <end position="502"/>
    </location>
</feature>
<evidence type="ECO:0000256" key="1">
    <source>
        <dbReference type="ARBA" id="ARBA00022741"/>
    </source>
</evidence>
<dbReference type="GO" id="GO:0016887">
    <property type="term" value="F:ATP hydrolysis activity"/>
    <property type="evidence" value="ECO:0007669"/>
    <property type="project" value="InterPro"/>
</dbReference>
<reference evidence="4 5" key="1">
    <citation type="submission" date="2018-02" db="EMBL/GenBank/DDBJ databases">
        <title>Genome sequence of Desulfovibrio carbinolicus DSM 3852.</title>
        <authorList>
            <person name="Wilbanks E."/>
            <person name="Skennerton C.T."/>
            <person name="Orphan V.J."/>
        </authorList>
    </citation>
    <scope>NUCLEOTIDE SEQUENCE [LARGE SCALE GENOMIC DNA]</scope>
    <source>
        <strain evidence="4 5">DSM 3852</strain>
    </source>
</reference>
<dbReference type="SUPFAM" id="SSF52540">
    <property type="entry name" value="P-loop containing nucleoside triphosphate hydrolases"/>
    <property type="match status" value="2"/>
</dbReference>
<dbReference type="GO" id="GO:0005524">
    <property type="term" value="F:ATP binding"/>
    <property type="evidence" value="ECO:0007669"/>
    <property type="project" value="UniProtKB-KW"/>
</dbReference>
<dbReference type="OrthoDB" id="9809450at2"/>
<protein>
    <submittedName>
        <fullName evidence="4">ABC transporter ATP-binding protein</fullName>
    </submittedName>
</protein>
<keyword evidence="5" id="KW-1185">Reference proteome</keyword>
<evidence type="ECO:0000259" key="3">
    <source>
        <dbReference type="PROSITE" id="PS50893"/>
    </source>
</evidence>
<proteinExistence type="predicted"/>
<accession>A0A4P6HLH2</accession>
<evidence type="ECO:0000313" key="5">
    <source>
        <dbReference type="Proteomes" id="UP000293296"/>
    </source>
</evidence>
<dbReference type="PANTHER" id="PTHR43158">
    <property type="entry name" value="SKFA PEPTIDE EXPORT ATP-BINDING PROTEIN SKFE"/>
    <property type="match status" value="1"/>
</dbReference>
<name>A0A4P6HLH2_9BACT</name>
<dbReference type="InterPro" id="IPR003439">
    <property type="entry name" value="ABC_transporter-like_ATP-bd"/>
</dbReference>
<organism evidence="4 5">
    <name type="scientific">Solidesulfovibrio carbinolicus</name>
    <dbReference type="NCBI Taxonomy" id="296842"/>
    <lineage>
        <taxon>Bacteria</taxon>
        <taxon>Pseudomonadati</taxon>
        <taxon>Thermodesulfobacteriota</taxon>
        <taxon>Desulfovibrionia</taxon>
        <taxon>Desulfovibrionales</taxon>
        <taxon>Desulfovibrionaceae</taxon>
        <taxon>Solidesulfovibrio</taxon>
    </lineage>
</organism>